<keyword evidence="6" id="KW-1185">Reference proteome</keyword>
<dbReference type="PROSITE" id="PS50102">
    <property type="entry name" value="RRM"/>
    <property type="match status" value="1"/>
</dbReference>
<protein>
    <recommendedName>
        <fullName evidence="4">RRM domain-containing protein</fullName>
    </recommendedName>
</protein>
<organism evidence="5 6">
    <name type="scientific">Blomia tropicalis</name>
    <name type="common">Mite</name>
    <dbReference type="NCBI Taxonomy" id="40697"/>
    <lineage>
        <taxon>Eukaryota</taxon>
        <taxon>Metazoa</taxon>
        <taxon>Ecdysozoa</taxon>
        <taxon>Arthropoda</taxon>
        <taxon>Chelicerata</taxon>
        <taxon>Arachnida</taxon>
        <taxon>Acari</taxon>
        <taxon>Acariformes</taxon>
        <taxon>Sarcoptiformes</taxon>
        <taxon>Astigmata</taxon>
        <taxon>Glycyphagoidea</taxon>
        <taxon>Echimyopodidae</taxon>
        <taxon>Blomia</taxon>
    </lineage>
</organism>
<dbReference type="SUPFAM" id="SSF54928">
    <property type="entry name" value="RNA-binding domain, RBD"/>
    <property type="match status" value="1"/>
</dbReference>
<gene>
    <name evidence="5" type="ORF">RDWZM_003182</name>
</gene>
<evidence type="ECO:0000256" key="3">
    <source>
        <dbReference type="SAM" id="MobiDB-lite"/>
    </source>
</evidence>
<comment type="caution">
    <text evidence="5">The sequence shown here is derived from an EMBL/GenBank/DDBJ whole genome shotgun (WGS) entry which is preliminary data.</text>
</comment>
<dbReference type="Gene3D" id="3.30.70.330">
    <property type="match status" value="1"/>
</dbReference>
<dbReference type="AlphaFoldDB" id="A0A9Q0MHQ2"/>
<dbReference type="InterPro" id="IPR000504">
    <property type="entry name" value="RRM_dom"/>
</dbReference>
<evidence type="ECO:0000256" key="1">
    <source>
        <dbReference type="ARBA" id="ARBA00022884"/>
    </source>
</evidence>
<dbReference type="InterPro" id="IPR035979">
    <property type="entry name" value="RBD_domain_sf"/>
</dbReference>
<proteinExistence type="predicted"/>
<dbReference type="EMBL" id="JAPWDV010000001">
    <property type="protein sequence ID" value="KAJ6224637.1"/>
    <property type="molecule type" value="Genomic_DNA"/>
</dbReference>
<evidence type="ECO:0000256" key="2">
    <source>
        <dbReference type="PROSITE-ProRule" id="PRU00176"/>
    </source>
</evidence>
<dbReference type="InterPro" id="IPR012677">
    <property type="entry name" value="Nucleotide-bd_a/b_plait_sf"/>
</dbReference>
<evidence type="ECO:0000313" key="5">
    <source>
        <dbReference type="EMBL" id="KAJ6224637.1"/>
    </source>
</evidence>
<dbReference type="Pfam" id="PF00076">
    <property type="entry name" value="RRM_1"/>
    <property type="match status" value="1"/>
</dbReference>
<keyword evidence="1 2" id="KW-0694">RNA-binding</keyword>
<dbReference type="InterPro" id="IPR024675">
    <property type="entry name" value="eIF3g_N"/>
</dbReference>
<dbReference type="Proteomes" id="UP001142055">
    <property type="component" value="Chromosome 1"/>
</dbReference>
<feature type="region of interest" description="Disordered" evidence="3">
    <location>
        <begin position="1"/>
        <end position="28"/>
    </location>
</feature>
<sequence length="167" mass="18610">MASIEPEKIKSSWADEMEDDEPGEPHIEIDGDTKIVTEVSLVDGKKFRTIRHYRVEKRKVAKDVARRKTWVKFGLAESDPSTSTTSLTDAVNLEFLASKDEEVAEQDQNNANQFGGNQADKATGNSKGFAFVSFEMREYALRAIKGVNGHGYNNLILSVEWARPSGN</sequence>
<accession>A0A9Q0MHQ2</accession>
<evidence type="ECO:0000313" key="6">
    <source>
        <dbReference type="Proteomes" id="UP001142055"/>
    </source>
</evidence>
<reference evidence="5" key="1">
    <citation type="submission" date="2022-12" db="EMBL/GenBank/DDBJ databases">
        <title>Genome assemblies of Blomia tropicalis.</title>
        <authorList>
            <person name="Cui Y."/>
        </authorList>
    </citation>
    <scope>NUCLEOTIDE SEQUENCE</scope>
    <source>
        <tissue evidence="5">Adult mites</tissue>
    </source>
</reference>
<dbReference type="Pfam" id="PF12353">
    <property type="entry name" value="eIF3g"/>
    <property type="match status" value="1"/>
</dbReference>
<feature type="domain" description="RRM" evidence="4">
    <location>
        <begin position="92"/>
        <end position="164"/>
    </location>
</feature>
<feature type="compositionally biased region" description="Basic and acidic residues" evidence="3">
    <location>
        <begin position="1"/>
        <end position="10"/>
    </location>
</feature>
<name>A0A9Q0MHQ2_BLOTA</name>
<dbReference type="GO" id="GO:0003723">
    <property type="term" value="F:RNA binding"/>
    <property type="evidence" value="ECO:0007669"/>
    <property type="project" value="UniProtKB-UniRule"/>
</dbReference>
<evidence type="ECO:0000259" key="4">
    <source>
        <dbReference type="PROSITE" id="PS50102"/>
    </source>
</evidence>
<dbReference type="PANTHER" id="PTHR10352">
    <property type="entry name" value="EUKARYOTIC TRANSLATION INITIATION FACTOR 3 SUBUNIT G"/>
    <property type="match status" value="1"/>
</dbReference>